<dbReference type="InterPro" id="IPR037460">
    <property type="entry name" value="SEST-like"/>
</dbReference>
<reference evidence="4" key="1">
    <citation type="submission" date="2023-07" db="EMBL/GenBank/DDBJ databases">
        <title>30 novel species of actinomycetes from the DSMZ collection.</title>
        <authorList>
            <person name="Nouioui I."/>
        </authorList>
    </citation>
    <scope>NUCLEOTIDE SEQUENCE [LARGE SCALE GENOMIC DNA]</scope>
    <source>
        <strain evidence="4">DSM 44743</strain>
    </source>
</reference>
<keyword evidence="1" id="KW-0732">Signal</keyword>
<feature type="domain" description="SGNH hydrolase-type esterase" evidence="2">
    <location>
        <begin position="36"/>
        <end position="251"/>
    </location>
</feature>
<keyword evidence="4" id="KW-1185">Reference proteome</keyword>
<dbReference type="InterPro" id="IPR013830">
    <property type="entry name" value="SGNH_hydro"/>
</dbReference>
<proteinExistence type="predicted"/>
<accession>A0ABU2MB35</accession>
<evidence type="ECO:0000313" key="4">
    <source>
        <dbReference type="Proteomes" id="UP001183390"/>
    </source>
</evidence>
<dbReference type="InterPro" id="IPR036514">
    <property type="entry name" value="SGNH_hydro_sf"/>
</dbReference>
<dbReference type="GO" id="GO:0016787">
    <property type="term" value="F:hydrolase activity"/>
    <property type="evidence" value="ECO:0007669"/>
    <property type="project" value="UniProtKB-KW"/>
</dbReference>
<keyword evidence="3" id="KW-0378">Hydrolase</keyword>
<name>A0ABU2MB35_9ACTN</name>
<evidence type="ECO:0000256" key="1">
    <source>
        <dbReference type="SAM" id="SignalP"/>
    </source>
</evidence>
<feature type="signal peptide" evidence="1">
    <location>
        <begin position="1"/>
        <end position="23"/>
    </location>
</feature>
<protein>
    <submittedName>
        <fullName evidence="3">SGNH/GDSL hydrolase family protein</fullName>
        <ecNumber evidence="3">3.1.-.-</ecNumber>
    </submittedName>
</protein>
<dbReference type="EMBL" id="JAVREP010000009">
    <property type="protein sequence ID" value="MDT0329827.1"/>
    <property type="molecule type" value="Genomic_DNA"/>
</dbReference>
<dbReference type="RefSeq" id="WP_311512438.1">
    <property type="nucleotide sequence ID" value="NZ_JAVREP010000009.1"/>
</dbReference>
<dbReference type="EC" id="3.1.-.-" evidence="3"/>
<gene>
    <name evidence="3" type="ORF">RM479_15550</name>
</gene>
<dbReference type="Gene3D" id="3.40.50.1110">
    <property type="entry name" value="SGNH hydrolase"/>
    <property type="match status" value="1"/>
</dbReference>
<evidence type="ECO:0000313" key="3">
    <source>
        <dbReference type="EMBL" id="MDT0329827.1"/>
    </source>
</evidence>
<sequence length="263" mass="27161">MIRRLCSTLLLTLALLTSSVVSAVSAGAASGVDYVALGDSYSSGVGAGSYDLSSSCKRSSKAYPALWAAQRSVASFSFQACGGATSASVRSGQLGTLSAATDLVSVTSGGNDAGFVDVVVSCRTGSDSACFSALDNANRYIAQNLPGELNLLYSDIRTRAPGAHVVVLGYPRLYETTSCFGAITVERRKRINSTADTLNSALRDRAQAHGFVFADVSPAFEGHRICASSSWIHGPKWPVGDSYHPNGTGHASGYLPVMSGAAG</sequence>
<dbReference type="PANTHER" id="PTHR37981:SF1">
    <property type="entry name" value="SGNH HYDROLASE-TYPE ESTERASE DOMAIN-CONTAINING PROTEIN"/>
    <property type="match status" value="1"/>
</dbReference>
<evidence type="ECO:0000259" key="2">
    <source>
        <dbReference type="Pfam" id="PF13472"/>
    </source>
</evidence>
<comment type="caution">
    <text evidence="3">The sequence shown here is derived from an EMBL/GenBank/DDBJ whole genome shotgun (WGS) entry which is preliminary data.</text>
</comment>
<dbReference type="Pfam" id="PF13472">
    <property type="entry name" value="Lipase_GDSL_2"/>
    <property type="match status" value="1"/>
</dbReference>
<dbReference type="Proteomes" id="UP001183390">
    <property type="component" value="Unassembled WGS sequence"/>
</dbReference>
<organism evidence="3 4">
    <name type="scientific">Nocardiopsis lambiniae</name>
    <dbReference type="NCBI Taxonomy" id="3075539"/>
    <lineage>
        <taxon>Bacteria</taxon>
        <taxon>Bacillati</taxon>
        <taxon>Actinomycetota</taxon>
        <taxon>Actinomycetes</taxon>
        <taxon>Streptosporangiales</taxon>
        <taxon>Nocardiopsidaceae</taxon>
        <taxon>Nocardiopsis</taxon>
    </lineage>
</organism>
<dbReference type="SUPFAM" id="SSF52266">
    <property type="entry name" value="SGNH hydrolase"/>
    <property type="match status" value="1"/>
</dbReference>
<dbReference type="CDD" id="cd01823">
    <property type="entry name" value="SEST_like"/>
    <property type="match status" value="1"/>
</dbReference>
<dbReference type="PANTHER" id="PTHR37981">
    <property type="entry name" value="LIPASE 2"/>
    <property type="match status" value="1"/>
</dbReference>
<feature type="chain" id="PRO_5047533430" evidence="1">
    <location>
        <begin position="24"/>
        <end position="263"/>
    </location>
</feature>